<comment type="caution">
    <text evidence="1">The sequence shown here is derived from an EMBL/GenBank/DDBJ whole genome shotgun (WGS) entry which is preliminary data.</text>
</comment>
<sequence>MDTARIVPVSPVSPVSVTTGAVEHSVDFLRPRLLATGHDRVSLYAGVQINGAPHLGTSVMQTSAFLLARTARDRFGVDVTLRFGALDNSGCETRRCARTGTLYERSFHHALGSERIEELIRTYYGGFFDALSAATGVTYEIETYTRQQSRPEFRQEFLDSLNRMDALRWVLAPTHGQVPLSPPCPQCGWAQKHGEHTEVRAVGPDRAELAAVCLDHGDYVVRVRADESDGADGAVEAGRGDGAGGAGEGGGAEGAYLGSGTLHRNLLKERVAAREDALAVVVKGADWAAGCRLLDEAFLCYPGAALPARLFTPVVLSPSGAKLSKSLIRAGRAEATAGSEPWMLDAGAWPGTVEEYARLLLGLVSLMLSEPCHFERGYTTPEVARLIDSAGLRLGARV</sequence>
<dbReference type="SUPFAM" id="SSF52374">
    <property type="entry name" value="Nucleotidylyl transferase"/>
    <property type="match status" value="1"/>
</dbReference>
<evidence type="ECO:0000313" key="1">
    <source>
        <dbReference type="EMBL" id="MEW2364464.1"/>
    </source>
</evidence>
<reference evidence="1 2" key="1">
    <citation type="submission" date="2024-06" db="EMBL/GenBank/DDBJ databases">
        <title>The Natural Products Discovery Center: Release of the First 8490 Sequenced Strains for Exploring Actinobacteria Biosynthetic Diversity.</title>
        <authorList>
            <person name="Kalkreuter E."/>
            <person name="Kautsar S.A."/>
            <person name="Yang D."/>
            <person name="Bader C.D."/>
            <person name="Teijaro C.N."/>
            <person name="Fluegel L."/>
            <person name="Davis C.M."/>
            <person name="Simpson J.R."/>
            <person name="Lauterbach L."/>
            <person name="Steele A.D."/>
            <person name="Gui C."/>
            <person name="Meng S."/>
            <person name="Li G."/>
            <person name="Viehrig K."/>
            <person name="Ye F."/>
            <person name="Su P."/>
            <person name="Kiefer A.F."/>
            <person name="Nichols A."/>
            <person name="Cepeda A.J."/>
            <person name="Yan W."/>
            <person name="Fan B."/>
            <person name="Jiang Y."/>
            <person name="Adhikari A."/>
            <person name="Zheng C.-J."/>
            <person name="Schuster L."/>
            <person name="Cowan T.M."/>
            <person name="Smanski M.J."/>
            <person name="Chevrette M.G."/>
            <person name="De Carvalho L.P.S."/>
            <person name="Shen B."/>
        </authorList>
    </citation>
    <scope>NUCLEOTIDE SEQUENCE [LARGE SCALE GENOMIC DNA]</scope>
    <source>
        <strain evidence="1 2">NPDC047833</strain>
    </source>
</reference>
<dbReference type="EMBL" id="JBEYRS010000008">
    <property type="protein sequence ID" value="MEW2364464.1"/>
    <property type="molecule type" value="Genomic_DNA"/>
</dbReference>
<proteinExistence type="predicted"/>
<evidence type="ECO:0000313" key="2">
    <source>
        <dbReference type="Proteomes" id="UP001553843"/>
    </source>
</evidence>
<dbReference type="RefSeq" id="WP_359771826.1">
    <property type="nucleotide sequence ID" value="NZ_JBEYRR010000001.1"/>
</dbReference>
<gene>
    <name evidence="1" type="ORF">AB0887_21295</name>
</gene>
<dbReference type="Proteomes" id="UP001553843">
    <property type="component" value="Unassembled WGS sequence"/>
</dbReference>
<accession>A0ABV3LYF1</accession>
<organism evidence="1 2">
    <name type="scientific">Streptomyces huasconensis</name>
    <dbReference type="NCBI Taxonomy" id="1854574"/>
    <lineage>
        <taxon>Bacteria</taxon>
        <taxon>Bacillati</taxon>
        <taxon>Actinomycetota</taxon>
        <taxon>Actinomycetes</taxon>
        <taxon>Kitasatosporales</taxon>
        <taxon>Streptomycetaceae</taxon>
        <taxon>Streptomyces</taxon>
    </lineage>
</organism>
<keyword evidence="2" id="KW-1185">Reference proteome</keyword>
<name>A0ABV3LYF1_9ACTN</name>
<protein>
    <submittedName>
        <fullName evidence="1">Uncharacterized protein</fullName>
    </submittedName>
</protein>